<sequence length="90" mass="10458">MILSSHTYFCLTLCDSPLLQIHDKFMSVISLLPPFSSFHVLTEFIMRFLSILNDVKAVHGCMRHKMHHIVLIQLKGVCLCLHRLTFWSIC</sequence>
<name>A0A0A8Y3V2_ARUDO</name>
<reference evidence="1" key="1">
    <citation type="submission" date="2014-09" db="EMBL/GenBank/DDBJ databases">
        <authorList>
            <person name="Magalhaes I.L.F."/>
            <person name="Oliveira U."/>
            <person name="Santos F.R."/>
            <person name="Vidigal T.H.D.A."/>
            <person name="Brescovit A.D."/>
            <person name="Santos A.J."/>
        </authorList>
    </citation>
    <scope>NUCLEOTIDE SEQUENCE</scope>
    <source>
        <tissue evidence="1">Shoot tissue taken approximately 20 cm above the soil surface</tissue>
    </source>
</reference>
<accession>A0A0A8Y3V2</accession>
<reference evidence="1" key="2">
    <citation type="journal article" date="2015" name="Data Brief">
        <title>Shoot transcriptome of the giant reed, Arundo donax.</title>
        <authorList>
            <person name="Barrero R.A."/>
            <person name="Guerrero F.D."/>
            <person name="Moolhuijzen P."/>
            <person name="Goolsby J.A."/>
            <person name="Tidwell J."/>
            <person name="Bellgard S.E."/>
            <person name="Bellgard M.I."/>
        </authorList>
    </citation>
    <scope>NUCLEOTIDE SEQUENCE</scope>
    <source>
        <tissue evidence="1">Shoot tissue taken approximately 20 cm above the soil surface</tissue>
    </source>
</reference>
<dbReference type="EMBL" id="GBRH01277361">
    <property type="protein sequence ID" value="JAD20534.1"/>
    <property type="molecule type" value="Transcribed_RNA"/>
</dbReference>
<evidence type="ECO:0000313" key="1">
    <source>
        <dbReference type="EMBL" id="JAD20534.1"/>
    </source>
</evidence>
<organism evidence="1">
    <name type="scientific">Arundo donax</name>
    <name type="common">Giant reed</name>
    <name type="synonym">Donax arundinaceus</name>
    <dbReference type="NCBI Taxonomy" id="35708"/>
    <lineage>
        <taxon>Eukaryota</taxon>
        <taxon>Viridiplantae</taxon>
        <taxon>Streptophyta</taxon>
        <taxon>Embryophyta</taxon>
        <taxon>Tracheophyta</taxon>
        <taxon>Spermatophyta</taxon>
        <taxon>Magnoliopsida</taxon>
        <taxon>Liliopsida</taxon>
        <taxon>Poales</taxon>
        <taxon>Poaceae</taxon>
        <taxon>PACMAD clade</taxon>
        <taxon>Arundinoideae</taxon>
        <taxon>Arundineae</taxon>
        <taxon>Arundo</taxon>
    </lineage>
</organism>
<protein>
    <submittedName>
        <fullName evidence="1">Uncharacterized protein</fullName>
    </submittedName>
</protein>
<proteinExistence type="predicted"/>
<dbReference type="AlphaFoldDB" id="A0A0A8Y3V2"/>